<dbReference type="Pfam" id="PF07992">
    <property type="entry name" value="Pyr_redox_2"/>
    <property type="match status" value="1"/>
</dbReference>
<dbReference type="PROSITE" id="PS00198">
    <property type="entry name" value="4FE4S_FER_1"/>
    <property type="match status" value="1"/>
</dbReference>
<dbReference type="EMBL" id="CAEZYQ010000014">
    <property type="protein sequence ID" value="CAB4750210.1"/>
    <property type="molecule type" value="Genomic_DNA"/>
</dbReference>
<evidence type="ECO:0000259" key="7">
    <source>
        <dbReference type="PROSITE" id="PS51379"/>
    </source>
</evidence>
<dbReference type="PROSITE" id="PS51379">
    <property type="entry name" value="4FE4S_FER_2"/>
    <property type="match status" value="1"/>
</dbReference>
<dbReference type="InterPro" id="IPR017896">
    <property type="entry name" value="4Fe4S_Fe-S-bd"/>
</dbReference>
<keyword evidence="2" id="KW-0285">Flavoprotein</keyword>
<protein>
    <submittedName>
        <fullName evidence="8">Unannotated protein</fullName>
    </submittedName>
</protein>
<evidence type="ECO:0000313" key="8">
    <source>
        <dbReference type="EMBL" id="CAB4750210.1"/>
    </source>
</evidence>
<keyword evidence="4" id="KW-0521">NADP</keyword>
<dbReference type="PANTHER" id="PTHR48467:SF1">
    <property type="entry name" value="GLUTAMATE SYNTHASE 1 [NADH], CHLOROPLASTIC-LIKE"/>
    <property type="match status" value="1"/>
</dbReference>
<dbReference type="SUPFAM" id="SSF54862">
    <property type="entry name" value="4Fe-4S ferredoxins"/>
    <property type="match status" value="1"/>
</dbReference>
<name>A0A6J6TRX3_9ZZZZ</name>
<feature type="region of interest" description="Disordered" evidence="6">
    <location>
        <begin position="545"/>
        <end position="571"/>
    </location>
</feature>
<dbReference type="InterPro" id="IPR023753">
    <property type="entry name" value="FAD/NAD-binding_dom"/>
</dbReference>
<dbReference type="SUPFAM" id="SSF51971">
    <property type="entry name" value="Nucleotide-binding domain"/>
    <property type="match status" value="1"/>
</dbReference>
<dbReference type="PANTHER" id="PTHR48467">
    <property type="entry name" value="GLUTAMATE SYNTHASE 1 [NADH], CHLOROPLASTIC-LIKE"/>
    <property type="match status" value="1"/>
</dbReference>
<dbReference type="InterPro" id="IPR017900">
    <property type="entry name" value="4Fe4S_Fe_S_CS"/>
</dbReference>
<gene>
    <name evidence="8" type="ORF">UFOPK2761_01926</name>
</gene>
<evidence type="ECO:0000256" key="1">
    <source>
        <dbReference type="ARBA" id="ARBA00001974"/>
    </source>
</evidence>
<dbReference type="Gene3D" id="3.50.50.60">
    <property type="entry name" value="FAD/NAD(P)-binding domain"/>
    <property type="match status" value="1"/>
</dbReference>
<dbReference type="Gene3D" id="3.30.70.20">
    <property type="match status" value="1"/>
</dbReference>
<dbReference type="AlphaFoldDB" id="A0A6J6TRX3"/>
<evidence type="ECO:0000256" key="3">
    <source>
        <dbReference type="ARBA" id="ARBA00022827"/>
    </source>
</evidence>
<dbReference type="GO" id="GO:0016491">
    <property type="term" value="F:oxidoreductase activity"/>
    <property type="evidence" value="ECO:0007669"/>
    <property type="project" value="UniProtKB-KW"/>
</dbReference>
<dbReference type="InterPro" id="IPR055275">
    <property type="entry name" value="Ferredox_Rdtase"/>
</dbReference>
<evidence type="ECO:0000256" key="4">
    <source>
        <dbReference type="ARBA" id="ARBA00022857"/>
    </source>
</evidence>
<keyword evidence="3" id="KW-0274">FAD</keyword>
<evidence type="ECO:0000256" key="2">
    <source>
        <dbReference type="ARBA" id="ARBA00022630"/>
    </source>
</evidence>
<dbReference type="Pfam" id="PF00037">
    <property type="entry name" value="Fer4"/>
    <property type="match status" value="1"/>
</dbReference>
<sequence length="571" mass="60577">MPYVVTQPCCSDASCVVACPVNCIHPAPGEPDFATAEMLYIDPAGCVDCGACATACPVDAIKPHTLLTAAEQPFLGLNAEYYQVFPHADRTPVAVVPPQRRLRSDRPVRVAVVGAGPAGLYAADELLKHPEVSVDVLDRLPTPHGLVRAGVAPDHQHTKQTQRLFAQVEELPGFRYLLGVEVGRDVTRAELDERYDAVVWTVGASADKPLGVPGEDLPGSLSATEVVGWYNGHPDHQDLAVDLSSPSGRVVVVGNGNVALDVARVMTLDPELLRGTDVAGLPWTVLAQSAVREVVVLGRRGPAQAAFTLPELVGLVGLVEQGLLDVVVDLGGDPLPADTPVGRMLALLPSYDAGVPVDPVRRRIVLRFLAQPVAVLGETKVEAVEVERTRLVAGADGAVRAEGTGETELLECGLVLRAVGYHGREVTDLPYDPATGTVPSDHGRVEPGTYVAGWVKRGPSGFIGTNKSCAQETVGRLLDDLDAGTTSPPTHDADDLPALLASRGVTVLDLADWRAIDAEERRRGAASGRVRAKIVDREEMLRVAVAARRGPAKPDRGRSRYSSGPKVRSPR</sequence>
<dbReference type="Gene3D" id="3.40.50.720">
    <property type="entry name" value="NAD(P)-binding Rossmann-like Domain"/>
    <property type="match status" value="1"/>
</dbReference>
<reference evidence="8" key="1">
    <citation type="submission" date="2020-05" db="EMBL/GenBank/DDBJ databases">
        <authorList>
            <person name="Chiriac C."/>
            <person name="Salcher M."/>
            <person name="Ghai R."/>
            <person name="Kavagutti S V."/>
        </authorList>
    </citation>
    <scope>NUCLEOTIDE SEQUENCE</scope>
</reference>
<dbReference type="InterPro" id="IPR036188">
    <property type="entry name" value="FAD/NAD-bd_sf"/>
</dbReference>
<dbReference type="PRINTS" id="PR00419">
    <property type="entry name" value="ADXRDTASE"/>
</dbReference>
<evidence type="ECO:0000256" key="6">
    <source>
        <dbReference type="SAM" id="MobiDB-lite"/>
    </source>
</evidence>
<accession>A0A6J6TRX3</accession>
<evidence type="ECO:0000256" key="5">
    <source>
        <dbReference type="ARBA" id="ARBA00023002"/>
    </source>
</evidence>
<comment type="cofactor">
    <cofactor evidence="1">
        <name>FAD</name>
        <dbReference type="ChEBI" id="CHEBI:57692"/>
    </cofactor>
</comment>
<proteinExistence type="predicted"/>
<organism evidence="8">
    <name type="scientific">freshwater metagenome</name>
    <dbReference type="NCBI Taxonomy" id="449393"/>
    <lineage>
        <taxon>unclassified sequences</taxon>
        <taxon>metagenomes</taxon>
        <taxon>ecological metagenomes</taxon>
    </lineage>
</organism>
<feature type="domain" description="4Fe-4S ferredoxin-type" evidence="7">
    <location>
        <begin position="37"/>
        <end position="66"/>
    </location>
</feature>
<keyword evidence="5" id="KW-0560">Oxidoreductase</keyword>